<proteinExistence type="predicted"/>
<dbReference type="InterPro" id="IPR058154">
    <property type="entry name" value="Bxb1_TTP-like"/>
</dbReference>
<organism evidence="1 2">
    <name type="scientific">Rhodococcus ruber</name>
    <dbReference type="NCBI Taxonomy" id="1830"/>
    <lineage>
        <taxon>Bacteria</taxon>
        <taxon>Bacillati</taxon>
        <taxon>Actinomycetota</taxon>
        <taxon>Actinomycetes</taxon>
        <taxon>Mycobacteriales</taxon>
        <taxon>Nocardiaceae</taxon>
        <taxon>Rhodococcus</taxon>
    </lineage>
</organism>
<evidence type="ECO:0000313" key="1">
    <source>
        <dbReference type="EMBL" id="CDZ89055.1"/>
    </source>
</evidence>
<name>A0A098BLD2_9NOCA</name>
<gene>
    <name evidence="1" type="ORF">RHRU231_450222</name>
</gene>
<reference evidence="1 2" key="1">
    <citation type="journal article" date="2014" name="Genome Announc.">
        <title>Draft Genome Sequence of Propane- and Butane-Oxidizing Actinobacterium Rhodococcus ruber IEGM 231.</title>
        <authorList>
            <person name="Ivshina I.B."/>
            <person name="Kuyukina M.S."/>
            <person name="Krivoruchko A.V."/>
            <person name="Barbe V."/>
            <person name="Fischer C."/>
        </authorList>
    </citation>
    <scope>NUCLEOTIDE SEQUENCE [LARGE SCALE GENOMIC DNA]</scope>
</reference>
<dbReference type="AlphaFoldDB" id="A0A098BLD2"/>
<accession>A0A098BLD2</accession>
<dbReference type="OrthoDB" id="4966244at2"/>
<dbReference type="Proteomes" id="UP000042997">
    <property type="component" value="Unassembled WGS sequence"/>
</dbReference>
<evidence type="ECO:0008006" key="3">
    <source>
        <dbReference type="Google" id="ProtNLM"/>
    </source>
</evidence>
<dbReference type="Pfam" id="PF25681">
    <property type="entry name" value="Phage_TTP_17"/>
    <property type="match status" value="1"/>
</dbReference>
<dbReference type="EMBL" id="CCSD01000056">
    <property type="protein sequence ID" value="CDZ89055.1"/>
    <property type="molecule type" value="Genomic_DNA"/>
</dbReference>
<sequence length="222" mass="23659">MAATTFDALADKNGDLILKPLKGAILIAPYSTAIPPAFTSGAGAALEELTGFTSLGLISKDNPPQFSPELETQDVEAWGELEPPRTDIVKRTMSVSFTSLETKREVLELFSGVTLSAVEADATTHEIAYNDATTPSTTYYRLIFMFVDGEGTNAKYYFKILPKANVTAVEAQSWSADSALTYGFTVAAKPDPVLGYNVRNVIGGPGITTQVVTSMGFTVATP</sequence>
<dbReference type="RefSeq" id="WP_040272140.1">
    <property type="nucleotide sequence ID" value="NZ_JAPWIU010000041.1"/>
</dbReference>
<protein>
    <recommendedName>
        <fullName evidence="3">Phage tail protein</fullName>
    </recommendedName>
</protein>
<evidence type="ECO:0000313" key="2">
    <source>
        <dbReference type="Proteomes" id="UP000042997"/>
    </source>
</evidence>